<evidence type="ECO:0000313" key="5">
    <source>
        <dbReference type="EMBL" id="CAB4970232.1"/>
    </source>
</evidence>
<dbReference type="EMBL" id="CAEZYB010000025">
    <property type="protein sequence ID" value="CAB4698820.1"/>
    <property type="molecule type" value="Genomic_DNA"/>
</dbReference>
<name>A0A6J7B2P8_9ZZZZ</name>
<dbReference type="EMBL" id="CAFBQK010000033">
    <property type="protein sequence ID" value="CAB5048373.1"/>
    <property type="molecule type" value="Genomic_DNA"/>
</dbReference>
<reference evidence="4" key="1">
    <citation type="submission" date="2020-05" db="EMBL/GenBank/DDBJ databases">
        <authorList>
            <person name="Chiriac C."/>
            <person name="Salcher M."/>
            <person name="Ghai R."/>
            <person name="Kavagutti S V."/>
        </authorList>
    </citation>
    <scope>NUCLEOTIDE SEQUENCE</scope>
</reference>
<evidence type="ECO:0000313" key="7">
    <source>
        <dbReference type="EMBL" id="CAB5073099.1"/>
    </source>
</evidence>
<dbReference type="EMBL" id="CAEZWO010000012">
    <property type="protein sequence ID" value="CAB4652018.1"/>
    <property type="molecule type" value="Genomic_DNA"/>
</dbReference>
<proteinExistence type="predicted"/>
<evidence type="ECO:0000313" key="1">
    <source>
        <dbReference type="EMBL" id="CAB4652018.1"/>
    </source>
</evidence>
<dbReference type="PROSITE" id="PS51257">
    <property type="entry name" value="PROKAR_LIPOPROTEIN"/>
    <property type="match status" value="1"/>
</dbReference>
<evidence type="ECO:0000313" key="4">
    <source>
        <dbReference type="EMBL" id="CAB4839756.1"/>
    </source>
</evidence>
<gene>
    <name evidence="1" type="ORF">UFOPK2254_00210</name>
    <name evidence="2" type="ORF">UFOPK2646_00348</name>
    <name evidence="3" type="ORF">UFOPK2907_00637</name>
    <name evidence="4" type="ORF">UFOPK3241_00121</name>
    <name evidence="5" type="ORF">UFOPK3937_00040</name>
    <name evidence="6" type="ORF">UFOPK4265_00397</name>
    <name evidence="7" type="ORF">UFOPK4401_00402</name>
</gene>
<accession>A0A6J7B2P8</accession>
<dbReference type="EMBL" id="CAEZZR010000047">
    <property type="protein sequence ID" value="CAB4772524.1"/>
    <property type="molecule type" value="Genomic_DNA"/>
</dbReference>
<evidence type="ECO:0000313" key="2">
    <source>
        <dbReference type="EMBL" id="CAB4698820.1"/>
    </source>
</evidence>
<organism evidence="4">
    <name type="scientific">freshwater metagenome</name>
    <dbReference type="NCBI Taxonomy" id="449393"/>
    <lineage>
        <taxon>unclassified sequences</taxon>
        <taxon>metagenomes</taxon>
        <taxon>ecological metagenomes</taxon>
    </lineage>
</organism>
<dbReference type="AlphaFoldDB" id="A0A6J7B2P8"/>
<dbReference type="EMBL" id="CAFBOJ010000002">
    <property type="protein sequence ID" value="CAB4970232.1"/>
    <property type="molecule type" value="Genomic_DNA"/>
</dbReference>
<evidence type="ECO:0000313" key="3">
    <source>
        <dbReference type="EMBL" id="CAB4772524.1"/>
    </source>
</evidence>
<dbReference type="EMBL" id="CAFAZX010000003">
    <property type="protein sequence ID" value="CAB4839756.1"/>
    <property type="molecule type" value="Genomic_DNA"/>
</dbReference>
<evidence type="ECO:0000313" key="6">
    <source>
        <dbReference type="EMBL" id="CAB5048373.1"/>
    </source>
</evidence>
<protein>
    <submittedName>
        <fullName evidence="4">Unannotated protein</fullName>
    </submittedName>
</protein>
<sequence length="178" mass="18125">MFSKTTTTKISVLTLAALLAVTGCAKKTPGLNDSPSAAPSESAVTQAPEVTLDFGTPLDLGNGVSVTITQPRSFKPGDYASNFVPGQVANRFEVSIENGGTTDLDVTQFIITSTSNGQSCVDVLDGDNGIDGSPTEPLAAGGKLSFNYAIACNSKVGDEYKISVTAGASLVGLTGTLK</sequence>
<dbReference type="EMBL" id="CAFBRB010000027">
    <property type="protein sequence ID" value="CAB5073099.1"/>
    <property type="molecule type" value="Genomic_DNA"/>
</dbReference>